<evidence type="ECO:0000313" key="1">
    <source>
        <dbReference type="EMBL" id="GME77708.1"/>
    </source>
</evidence>
<gene>
    <name evidence="1" type="ORF">Amon02_000313700</name>
</gene>
<comment type="caution">
    <text evidence="1">The sequence shown here is derived from an EMBL/GenBank/DDBJ whole genome shotgun (WGS) entry which is preliminary data.</text>
</comment>
<evidence type="ECO:0000313" key="2">
    <source>
        <dbReference type="Proteomes" id="UP001165064"/>
    </source>
</evidence>
<sequence>MTRPCPCPSSGPTHIPITLTTQLPIEIQCNILKFIIVNFLFSIRDTEETIADGRVTHNTYGLLGSLYGSNIIQAQLISLIGYDDVLDDITCMAIEEAELYLMFQGFDKYPHNSKLINFLSSRSVSLKSIELKSGARFRQPSSNLLKLIKFQSERVHLLVTYEGVYSEIKDAVWLKLVNSLNWTDRVQGLKTSGMVYKFNDLIELTVHLYEVGEISLVEDILHGLEQKSHPLKELRILFYPIGITEESISDCWTQLGNLITKNSKVNMLIFISFESSNGASSDWKLRSRIPSFPPGVLKYPVTTEEADNLEKWCRVSGLNHLSLHTSEDDISPVIHIPKSTIRSLILSYFSVHHKISFDISINLKQLLLFQCDLNQIFFSNLPESLKEIEIEACNYNTSSGSDNSIHLPLQLRSLKLIGNLGTFTLPTIFNIDQLCHLKKVSIQIYTIYIEDDSASSWIYDLNDSTTKEFLQISNNFALPQVQAFVDQLPNDLESLEIRTDGYFRTKPENYINICCPDALSFEHFTNLKAFIFNCPNNTGSFNVSTFPSVDVLKYDAPEHLNGCFSEGILNLHLDLTSYEEPLCHFLNTFVSKMTNLVSLYLVTVSCHSIDFREVKFPSRLGSFTSEYNFPYFDPEESSQVPGYIVLDGVPNLMSYFALKLFYGQTIVVDDCKGETIESMKDRLYVDRHLKCNWVQYSHFQDTEDYFFDWLYE</sequence>
<protein>
    <submittedName>
        <fullName evidence="1">Unnamed protein product</fullName>
    </submittedName>
</protein>
<proteinExistence type="predicted"/>
<reference evidence="1" key="1">
    <citation type="submission" date="2023-04" db="EMBL/GenBank/DDBJ databases">
        <title>Ambrosiozyma monospora NBRC 10751.</title>
        <authorList>
            <person name="Ichikawa N."/>
            <person name="Sato H."/>
            <person name="Tonouchi N."/>
        </authorList>
    </citation>
    <scope>NUCLEOTIDE SEQUENCE</scope>
    <source>
        <strain evidence="1">NBRC 10751</strain>
    </source>
</reference>
<keyword evidence="2" id="KW-1185">Reference proteome</keyword>
<dbReference type="Proteomes" id="UP001165064">
    <property type="component" value="Unassembled WGS sequence"/>
</dbReference>
<organism evidence="1 2">
    <name type="scientific">Ambrosiozyma monospora</name>
    <name type="common">Yeast</name>
    <name type="synonym">Endomycopsis monosporus</name>
    <dbReference type="NCBI Taxonomy" id="43982"/>
    <lineage>
        <taxon>Eukaryota</taxon>
        <taxon>Fungi</taxon>
        <taxon>Dikarya</taxon>
        <taxon>Ascomycota</taxon>
        <taxon>Saccharomycotina</taxon>
        <taxon>Pichiomycetes</taxon>
        <taxon>Pichiales</taxon>
        <taxon>Pichiaceae</taxon>
        <taxon>Ambrosiozyma</taxon>
    </lineage>
</organism>
<name>A0ACB5SZK8_AMBMO</name>
<dbReference type="EMBL" id="BSXS01001946">
    <property type="protein sequence ID" value="GME77708.1"/>
    <property type="molecule type" value="Genomic_DNA"/>
</dbReference>
<accession>A0ACB5SZK8</accession>